<dbReference type="PANTHER" id="PTHR30308:SF2">
    <property type="entry name" value="SSRA-BINDING PROTEIN"/>
    <property type="match status" value="1"/>
</dbReference>
<accession>A0A936N9R3</accession>
<evidence type="ECO:0000313" key="5">
    <source>
        <dbReference type="Proteomes" id="UP000727993"/>
    </source>
</evidence>
<comment type="function">
    <text evidence="3">Required for rescue of stalled ribosomes mediated by trans-translation. Binds to transfer-messenger RNA (tmRNA), required for stable association of tmRNA with ribosomes. tmRNA and SmpB together mimic tRNA shape, replacing the anticodon stem-loop with SmpB. tmRNA is encoded by the ssrA gene; the 2 termini fold to resemble tRNA(Ala) and it encodes a 'tag peptide', a short internal open reading frame. During trans-translation Ala-aminoacylated tmRNA acts like a tRNA, entering the A-site of stalled ribosomes, displacing the stalled mRNA. The ribosome then switches to translate the ORF on the tmRNA; the nascent peptide is terminated with the 'tag peptide' encoded by the tmRNA and targeted for degradation. The ribosome is freed to recommence translation, which seems to be the essential function of trans-translation.</text>
</comment>
<dbReference type="Proteomes" id="UP000727993">
    <property type="component" value="Unassembled WGS sequence"/>
</dbReference>
<dbReference type="PROSITE" id="PS01317">
    <property type="entry name" value="SSRP"/>
    <property type="match status" value="1"/>
</dbReference>
<protein>
    <recommendedName>
        <fullName evidence="3">SsrA-binding protein</fullName>
    </recommendedName>
    <alternativeName>
        <fullName evidence="3">Small protein B</fullName>
    </alternativeName>
</protein>
<keyword evidence="2 3" id="KW-0694">RNA-binding</keyword>
<dbReference type="InterPro" id="IPR000037">
    <property type="entry name" value="SsrA-bd_prot"/>
</dbReference>
<proteinExistence type="inferred from homology"/>
<gene>
    <name evidence="3 4" type="primary">smpB</name>
    <name evidence="4" type="ORF">IPN02_05180</name>
</gene>
<dbReference type="NCBIfam" id="NF003843">
    <property type="entry name" value="PRK05422.1"/>
    <property type="match status" value="1"/>
</dbReference>
<comment type="caution">
    <text evidence="4">The sequence shown here is derived from an EMBL/GenBank/DDBJ whole genome shotgun (WGS) entry which is preliminary data.</text>
</comment>
<evidence type="ECO:0000256" key="2">
    <source>
        <dbReference type="ARBA" id="ARBA00022884"/>
    </source>
</evidence>
<sequence>MGDEEKLIATNRQASRRYELRDTYEAGLVLVGSEVKSLREAKGVQLTESYADVSQSGEMWLRSLHIAAYTHAQDHSGHEPTRPRKMLLHRLELDRIAAKVAQERLSIVPLRLYFKGSRVKVEFALGKPKKTVDRRRDIAERDVKRETERELARSAKQR</sequence>
<evidence type="ECO:0000256" key="1">
    <source>
        <dbReference type="ARBA" id="ARBA00022490"/>
    </source>
</evidence>
<dbReference type="GO" id="GO:0003723">
    <property type="term" value="F:RNA binding"/>
    <property type="evidence" value="ECO:0007669"/>
    <property type="project" value="UniProtKB-UniRule"/>
</dbReference>
<dbReference type="GO" id="GO:0005829">
    <property type="term" value="C:cytosol"/>
    <property type="evidence" value="ECO:0007669"/>
    <property type="project" value="TreeGrafter"/>
</dbReference>
<dbReference type="Pfam" id="PF01668">
    <property type="entry name" value="SmpB"/>
    <property type="match status" value="1"/>
</dbReference>
<dbReference type="InterPro" id="IPR020081">
    <property type="entry name" value="SsrA-bd_prot_CS"/>
</dbReference>
<dbReference type="AlphaFoldDB" id="A0A936N9R3"/>
<dbReference type="NCBIfam" id="TIGR00086">
    <property type="entry name" value="smpB"/>
    <property type="match status" value="1"/>
</dbReference>
<dbReference type="EMBL" id="JADJZA010000001">
    <property type="protein sequence ID" value="MBK9296252.1"/>
    <property type="molecule type" value="Genomic_DNA"/>
</dbReference>
<organism evidence="4 5">
    <name type="scientific">Candidatus Neomicrothrix subdominans</name>
    <dbReference type="NCBI Taxonomy" id="2954438"/>
    <lineage>
        <taxon>Bacteria</taxon>
        <taxon>Bacillati</taxon>
        <taxon>Actinomycetota</taxon>
        <taxon>Acidimicrobiia</taxon>
        <taxon>Acidimicrobiales</taxon>
        <taxon>Microthrixaceae</taxon>
        <taxon>Candidatus Neomicrothrix</taxon>
    </lineage>
</organism>
<dbReference type="SUPFAM" id="SSF74982">
    <property type="entry name" value="Small protein B (SmpB)"/>
    <property type="match status" value="1"/>
</dbReference>
<dbReference type="Gene3D" id="2.40.280.10">
    <property type="match status" value="1"/>
</dbReference>
<dbReference type="PANTHER" id="PTHR30308">
    <property type="entry name" value="TMRNA-BINDING COMPONENT OF TRANS-TRANSLATION TAGGING COMPLEX"/>
    <property type="match status" value="1"/>
</dbReference>
<dbReference type="GO" id="GO:0070930">
    <property type="term" value="P:trans-translation-dependent protein tagging"/>
    <property type="evidence" value="ECO:0007669"/>
    <property type="project" value="TreeGrafter"/>
</dbReference>
<keyword evidence="1 3" id="KW-0963">Cytoplasm</keyword>
<comment type="subcellular location">
    <subcellularLocation>
        <location evidence="3">Cytoplasm</location>
    </subcellularLocation>
    <text evidence="3">The tmRNA-SmpB complex associates with stalled 70S ribosomes.</text>
</comment>
<evidence type="ECO:0000256" key="3">
    <source>
        <dbReference type="HAMAP-Rule" id="MF_00023"/>
    </source>
</evidence>
<reference evidence="4 5" key="1">
    <citation type="submission" date="2020-10" db="EMBL/GenBank/DDBJ databases">
        <title>Connecting structure to function with the recovery of over 1000 high-quality activated sludge metagenome-assembled genomes encoding full-length rRNA genes using long-read sequencing.</title>
        <authorList>
            <person name="Singleton C.M."/>
            <person name="Petriglieri F."/>
            <person name="Kristensen J.M."/>
            <person name="Kirkegaard R.H."/>
            <person name="Michaelsen T.Y."/>
            <person name="Andersen M.H."/>
            <person name="Karst S.M."/>
            <person name="Dueholm M.S."/>
            <person name="Nielsen P.H."/>
            <person name="Albertsen M."/>
        </authorList>
    </citation>
    <scope>NUCLEOTIDE SEQUENCE [LARGE SCALE GENOMIC DNA]</scope>
    <source>
        <strain evidence="4">Lyne_18-Q3-R50-59_MAXAC.006</strain>
    </source>
</reference>
<dbReference type="CDD" id="cd09294">
    <property type="entry name" value="SmpB"/>
    <property type="match status" value="1"/>
</dbReference>
<dbReference type="HAMAP" id="MF_00023">
    <property type="entry name" value="SmpB"/>
    <property type="match status" value="1"/>
</dbReference>
<name>A0A936N9R3_9ACTN</name>
<dbReference type="GO" id="GO:0070929">
    <property type="term" value="P:trans-translation"/>
    <property type="evidence" value="ECO:0007669"/>
    <property type="project" value="UniProtKB-UniRule"/>
</dbReference>
<comment type="similarity">
    <text evidence="3">Belongs to the SmpB family.</text>
</comment>
<dbReference type="InterPro" id="IPR023620">
    <property type="entry name" value="SmpB"/>
</dbReference>
<evidence type="ECO:0000313" key="4">
    <source>
        <dbReference type="EMBL" id="MBK9296252.1"/>
    </source>
</evidence>